<gene>
    <name evidence="1" type="ORF">A2074_04885</name>
</gene>
<accession>A0A1F2UKF9</accession>
<reference evidence="1 2" key="1">
    <citation type="journal article" date="2016" name="Nat. Commun.">
        <title>Thousands of microbial genomes shed light on interconnected biogeochemical processes in an aquifer system.</title>
        <authorList>
            <person name="Anantharaman K."/>
            <person name="Brown C.T."/>
            <person name="Hug L.A."/>
            <person name="Sharon I."/>
            <person name="Castelle C.J."/>
            <person name="Probst A.J."/>
            <person name="Thomas B.C."/>
            <person name="Singh A."/>
            <person name="Wilkins M.J."/>
            <person name="Karaoz U."/>
            <person name="Brodie E.L."/>
            <person name="Williams K.H."/>
            <person name="Hubbard S.S."/>
            <person name="Banfield J.F."/>
        </authorList>
    </citation>
    <scope>NUCLEOTIDE SEQUENCE [LARGE SCALE GENOMIC DNA]</scope>
</reference>
<dbReference type="EMBL" id="MELI01000066">
    <property type="protein sequence ID" value="OFW33488.1"/>
    <property type="molecule type" value="Genomic_DNA"/>
</dbReference>
<name>A0A1F2UKF9_9ACTN</name>
<dbReference type="AlphaFoldDB" id="A0A1F2UKF9"/>
<comment type="caution">
    <text evidence="1">The sequence shown here is derived from an EMBL/GenBank/DDBJ whole genome shotgun (WGS) entry which is preliminary data.</text>
</comment>
<dbReference type="Proteomes" id="UP000178086">
    <property type="component" value="Unassembled WGS sequence"/>
</dbReference>
<organism evidence="1 2">
    <name type="scientific">Candidatus Aquicultor primus</name>
    <dbReference type="NCBI Taxonomy" id="1797195"/>
    <lineage>
        <taxon>Bacteria</taxon>
        <taxon>Bacillati</taxon>
        <taxon>Actinomycetota</taxon>
        <taxon>Candidatus Aquicultoria</taxon>
        <taxon>Candidatus Aquicultorales</taxon>
        <taxon>Candidatus Aquicultoraceae</taxon>
        <taxon>Candidatus Aquicultor</taxon>
    </lineage>
</organism>
<protein>
    <submittedName>
        <fullName evidence="1">Uncharacterized protein</fullName>
    </submittedName>
</protein>
<sequence>MQNFRHASPAPCIVNEGILINKKDMRRALETLESVKYAYNVDGSTISEGEGVVVKVFSNAETSTLIVNGCIFLNILSFNYLRFFPLDNNLSVIELVDDIKILKLTPIEEGNKRANRVNREIFTASRYDEEAPAELFDEIDDDDRM</sequence>
<evidence type="ECO:0000313" key="1">
    <source>
        <dbReference type="EMBL" id="OFW33488.1"/>
    </source>
</evidence>
<proteinExistence type="predicted"/>
<evidence type="ECO:0000313" key="2">
    <source>
        <dbReference type="Proteomes" id="UP000178086"/>
    </source>
</evidence>